<protein>
    <recommendedName>
        <fullName evidence="3">JmjC domain-containing protein</fullName>
    </recommendedName>
</protein>
<dbReference type="RefSeq" id="XP_001748256.1">
    <property type="nucleotide sequence ID" value="XM_001748204.1"/>
</dbReference>
<gene>
    <name evidence="1" type="ORF">MONBRDRAFT_38185</name>
</gene>
<name>A9V665_MONBE</name>
<dbReference type="GeneID" id="5893510"/>
<dbReference type="Gene3D" id="2.60.120.650">
    <property type="entry name" value="Cupin"/>
    <property type="match status" value="1"/>
</dbReference>
<evidence type="ECO:0000313" key="2">
    <source>
        <dbReference type="Proteomes" id="UP000001357"/>
    </source>
</evidence>
<reference evidence="1 2" key="1">
    <citation type="journal article" date="2008" name="Nature">
        <title>The genome of the choanoflagellate Monosiga brevicollis and the origin of metazoans.</title>
        <authorList>
            <consortium name="JGI Sequencing"/>
            <person name="King N."/>
            <person name="Westbrook M.J."/>
            <person name="Young S.L."/>
            <person name="Kuo A."/>
            <person name="Abedin M."/>
            <person name="Chapman J."/>
            <person name="Fairclough S."/>
            <person name="Hellsten U."/>
            <person name="Isogai Y."/>
            <person name="Letunic I."/>
            <person name="Marr M."/>
            <person name="Pincus D."/>
            <person name="Putnam N."/>
            <person name="Rokas A."/>
            <person name="Wright K.J."/>
            <person name="Zuzow R."/>
            <person name="Dirks W."/>
            <person name="Good M."/>
            <person name="Goodstein D."/>
            <person name="Lemons D."/>
            <person name="Li W."/>
            <person name="Lyons J.B."/>
            <person name="Morris A."/>
            <person name="Nichols S."/>
            <person name="Richter D.J."/>
            <person name="Salamov A."/>
            <person name="Bork P."/>
            <person name="Lim W.A."/>
            <person name="Manning G."/>
            <person name="Miller W.T."/>
            <person name="McGinnis W."/>
            <person name="Shapiro H."/>
            <person name="Tjian R."/>
            <person name="Grigoriev I.V."/>
            <person name="Rokhsar D."/>
        </authorList>
    </citation>
    <scope>NUCLEOTIDE SEQUENCE [LARGE SCALE GENOMIC DNA]</scope>
    <source>
        <strain evidence="2">MX1 / ATCC 50154</strain>
    </source>
</reference>
<evidence type="ECO:0008006" key="3">
    <source>
        <dbReference type="Google" id="ProtNLM"/>
    </source>
</evidence>
<dbReference type="OMA" id="HIGCHRD"/>
<sequence length="364" mass="40332">MAGGVICQLCGQLVVDGHLEGAAGERAQRKHAKSRPHKIAVKSVVQAGAALNDKPVPLEKACEDRLDGPMGEDLAPACSLCVYFDGEYPARDAFPWMPEPAEEIESASEDESSVETCPHIAPDFAGRPRRRLLTAGRPFWTLQGVGLSELEDTLQELHEQMADDNSAAAPTAAEELLALAQTLYRSSSSRLPNVDVENERQCLSGHQEAQEIVQEAVYADRRCWATFEYPRMTHPSWWFPASVHVPTYDQVILSHRDAHIGCHRDIYAPRAVPVHTYLTALRGRKRVMLLPPETTWAADWDDVPATHADLLSLRRRVAQAGGYLFDLHAVPEELPTLFIPANWWHWLCPVAEGHAVLYGGSAFP</sequence>
<dbReference type="AlphaFoldDB" id="A9V665"/>
<dbReference type="EMBL" id="CH991562">
    <property type="protein sequence ID" value="EDQ87017.1"/>
    <property type="molecule type" value="Genomic_DNA"/>
</dbReference>
<dbReference type="Proteomes" id="UP000001357">
    <property type="component" value="Unassembled WGS sequence"/>
</dbReference>
<dbReference type="eggNOG" id="ENOG502T28K">
    <property type="taxonomic scope" value="Eukaryota"/>
</dbReference>
<accession>A9V665</accession>
<organism evidence="1 2">
    <name type="scientific">Monosiga brevicollis</name>
    <name type="common">Choanoflagellate</name>
    <dbReference type="NCBI Taxonomy" id="81824"/>
    <lineage>
        <taxon>Eukaryota</taxon>
        <taxon>Choanoflagellata</taxon>
        <taxon>Craspedida</taxon>
        <taxon>Salpingoecidae</taxon>
        <taxon>Monosiga</taxon>
    </lineage>
</organism>
<dbReference type="InParanoid" id="A9V665"/>
<keyword evidence="2" id="KW-1185">Reference proteome</keyword>
<evidence type="ECO:0000313" key="1">
    <source>
        <dbReference type="EMBL" id="EDQ87017.1"/>
    </source>
</evidence>
<proteinExistence type="predicted"/>
<dbReference type="KEGG" id="mbr:MONBRDRAFT_38185"/>